<evidence type="ECO:0000313" key="1">
    <source>
        <dbReference type="EMBL" id="CAD6493472.1"/>
    </source>
</evidence>
<name>A0A811TCT5_9EURY</name>
<gene>
    <name evidence="1" type="ORF">CHKLHMKO_00485</name>
</gene>
<dbReference type="AlphaFoldDB" id="A0A811TCT5"/>
<dbReference type="Proteomes" id="UP000610373">
    <property type="component" value="Unassembled WGS sequence"/>
</dbReference>
<sequence length="65" mass="7718">MANGIKRFIHEKVDFVWVNYVQLLRSLHNMTEHHLNWNILSFAFQHYKISITFTNTIDAKVKSNG</sequence>
<dbReference type="EMBL" id="CAJHIO010000033">
    <property type="protein sequence ID" value="CAD6493472.1"/>
    <property type="molecule type" value="Genomic_DNA"/>
</dbReference>
<protein>
    <submittedName>
        <fullName evidence="1">Uncharacterized protein</fullName>
    </submittedName>
</protein>
<evidence type="ECO:0000313" key="2">
    <source>
        <dbReference type="Proteomes" id="UP000610373"/>
    </source>
</evidence>
<accession>A0A811TCT5</accession>
<comment type="caution">
    <text evidence="1">The sequence shown here is derived from an EMBL/GenBank/DDBJ whole genome shotgun (WGS) entry which is preliminary data.</text>
</comment>
<organism evidence="1 2">
    <name type="scientific">Candidatus Argoarchaeum ethanivorans</name>
    <dbReference type="NCBI Taxonomy" id="2608793"/>
    <lineage>
        <taxon>Archaea</taxon>
        <taxon>Methanobacteriati</taxon>
        <taxon>Methanobacteriota</taxon>
        <taxon>Stenosarchaea group</taxon>
        <taxon>Methanomicrobia</taxon>
        <taxon>Methanosarcinales</taxon>
        <taxon>Methanosarcinales incertae sedis</taxon>
        <taxon>GOM Arc I cluster</taxon>
        <taxon>Candidatus Argoarchaeum</taxon>
    </lineage>
</organism>
<proteinExistence type="predicted"/>
<reference evidence="1" key="1">
    <citation type="submission" date="2020-10" db="EMBL/GenBank/DDBJ databases">
        <authorList>
            <person name="Hahn C.J."/>
            <person name="Laso-Perez R."/>
            <person name="Vulcano F."/>
            <person name="Vaziourakis K.-M."/>
            <person name="Stokke R."/>
            <person name="Steen I.H."/>
            <person name="Teske A."/>
            <person name="Boetius A."/>
            <person name="Liebeke M."/>
            <person name="Amann R."/>
            <person name="Knittel K."/>
        </authorList>
    </citation>
    <scope>NUCLEOTIDE SEQUENCE</scope>
    <source>
        <strain evidence="1">Gfbio:e3339647-f889-4370-9287-4fb5cb688e4c:AG392O15_GoMArc1</strain>
    </source>
</reference>